<evidence type="ECO:0000313" key="2">
    <source>
        <dbReference type="EMBL" id="KIM25040.1"/>
    </source>
</evidence>
<reference evidence="4" key="2">
    <citation type="submission" date="2015-01" db="EMBL/GenBank/DDBJ databases">
        <title>Evolutionary Origins and Diversification of the Mycorrhizal Mutualists.</title>
        <authorList>
            <consortium name="DOE Joint Genome Institute"/>
            <consortium name="Mycorrhizal Genomics Consortium"/>
            <person name="Kohler A."/>
            <person name="Kuo A."/>
            <person name="Nagy L.G."/>
            <person name="Floudas D."/>
            <person name="Copeland A."/>
            <person name="Barry K.W."/>
            <person name="Cichocki N."/>
            <person name="Veneault-Fourrey C."/>
            <person name="LaButti K."/>
            <person name="Lindquist E.A."/>
            <person name="Lipzen A."/>
            <person name="Lundell T."/>
            <person name="Morin E."/>
            <person name="Murat C."/>
            <person name="Riley R."/>
            <person name="Ohm R."/>
            <person name="Sun H."/>
            <person name="Tunlid A."/>
            <person name="Henrissat B."/>
            <person name="Grigoriev I.V."/>
            <person name="Hibbett D.S."/>
            <person name="Martin F."/>
        </authorList>
    </citation>
    <scope>NUCLEOTIDE SEQUENCE [LARGE SCALE GENOMIC DNA]</scope>
    <source>
        <strain evidence="4">MAFF 305830</strain>
    </source>
</reference>
<dbReference type="HOGENOM" id="CLU_680008_0_0_1"/>
<reference evidence="2 4" key="1">
    <citation type="submission" date="2014-04" db="EMBL/GenBank/DDBJ databases">
        <authorList>
            <consortium name="DOE Joint Genome Institute"/>
            <person name="Kuo A."/>
            <person name="Zuccaro A."/>
            <person name="Kohler A."/>
            <person name="Nagy L.G."/>
            <person name="Floudas D."/>
            <person name="Copeland A."/>
            <person name="Barry K.W."/>
            <person name="Cichocki N."/>
            <person name="Veneault-Fourrey C."/>
            <person name="LaButti K."/>
            <person name="Lindquist E.A."/>
            <person name="Lipzen A."/>
            <person name="Lundell T."/>
            <person name="Morin E."/>
            <person name="Murat C."/>
            <person name="Sun H."/>
            <person name="Tunlid A."/>
            <person name="Henrissat B."/>
            <person name="Grigoriev I.V."/>
            <person name="Hibbett D.S."/>
            <person name="Martin F."/>
            <person name="Nordberg H.P."/>
            <person name="Cantor M.N."/>
            <person name="Hua S.X."/>
        </authorList>
    </citation>
    <scope>NUCLEOTIDE SEQUENCE [LARGE SCALE GENOMIC DNA]</scope>
    <source>
        <strain evidence="2 4">MAFF 305830</strain>
    </source>
</reference>
<dbReference type="Proteomes" id="UP000054097">
    <property type="component" value="Unassembled WGS sequence"/>
</dbReference>
<feature type="region of interest" description="Disordered" evidence="1">
    <location>
        <begin position="1"/>
        <end position="47"/>
    </location>
</feature>
<dbReference type="EMBL" id="KN824318">
    <property type="protein sequence ID" value="KIM25040.1"/>
    <property type="molecule type" value="Genomic_DNA"/>
</dbReference>
<keyword evidence="4" id="KW-1185">Reference proteome</keyword>
<dbReference type="EMBL" id="KN824296">
    <property type="protein sequence ID" value="KIM27946.1"/>
    <property type="molecule type" value="Genomic_DNA"/>
</dbReference>
<accession>A0A0C3AKF1</accession>
<proteinExistence type="predicted"/>
<feature type="compositionally biased region" description="Polar residues" evidence="1">
    <location>
        <begin position="12"/>
        <end position="21"/>
    </location>
</feature>
<gene>
    <name evidence="3" type="ORF">M408DRAFT_329851</name>
    <name evidence="2" type="ORF">M408DRAFT_331500</name>
</gene>
<sequence length="405" mass="45642">MSESFDVDYDSRPSTPESYQTGEGGSLPPSPGGRERVHDTSLRRARSADASLNRTRMLVADIASSASGVVDVVTSEEAQGDLGPHRPFGTMTVEEAWEIINTRQRMWFPIPIAWRGIPELQGTAIFFNKYPNVYDDSTKPDMNKIYALEPSIMHQDLSACRANIKRIGPRLLETVRRTTVPHEIVPSATQARISIREVPPTNPFPTHVLVIEQHPPVKGHRHRTSVPVHDVVILSFLCNVRLPPRLEPNATQTGDSIELTVPIGRLAIPNPKTFDKILTYMYSGGKASDLMNFMDQHMGYCGLPDHARVEAATSIPKLLRIPFLKPEEKLLWTDWSKQTEARLAAQLSMTYCYERLINLMKDVNLQFENIRVLKMWDNTFEAGILLSRRLLLSAMTLSVVRDHLV</sequence>
<dbReference type="AlphaFoldDB" id="A0A0C3AKF1"/>
<name>A0A0C3AKF1_SERVB</name>
<feature type="compositionally biased region" description="Basic and acidic residues" evidence="1">
    <location>
        <begin position="33"/>
        <end position="42"/>
    </location>
</feature>
<evidence type="ECO:0000256" key="1">
    <source>
        <dbReference type="SAM" id="MobiDB-lite"/>
    </source>
</evidence>
<organism evidence="2 4">
    <name type="scientific">Serendipita vermifera MAFF 305830</name>
    <dbReference type="NCBI Taxonomy" id="933852"/>
    <lineage>
        <taxon>Eukaryota</taxon>
        <taxon>Fungi</taxon>
        <taxon>Dikarya</taxon>
        <taxon>Basidiomycota</taxon>
        <taxon>Agaricomycotina</taxon>
        <taxon>Agaricomycetes</taxon>
        <taxon>Sebacinales</taxon>
        <taxon>Serendipitaceae</taxon>
        <taxon>Serendipita</taxon>
    </lineage>
</organism>
<evidence type="ECO:0000313" key="4">
    <source>
        <dbReference type="Proteomes" id="UP000054097"/>
    </source>
</evidence>
<reference evidence="2" key="3">
    <citation type="submission" date="2015-02" db="EMBL/GenBank/DDBJ databases">
        <title>Evolutionary Origins and Diversification of the Mycorrhizal Mutualists.</title>
        <authorList>
            <consortium name="DOE Joint Genome Institute"/>
            <consortium name="Mycorrhizal Genomics Consortium"/>
            <person name="Kohler A."/>
            <person name="Kuo A."/>
            <person name="Nagy L.G."/>
            <person name="Floudas D."/>
            <person name="Copeland A."/>
            <person name="Barry K.W."/>
            <person name="Cichocki N."/>
            <person name="Veneault-Fourrey C."/>
            <person name="LaButti K."/>
            <person name="Lindquist E.A."/>
            <person name="Lipzen A."/>
            <person name="Lundell T."/>
            <person name="Morin E."/>
            <person name="Murat C."/>
            <person name="Riley R."/>
            <person name="Ohm R."/>
            <person name="Sun H."/>
            <person name="Tunlid A."/>
            <person name="Henrissat B."/>
            <person name="Grigoriev I.V."/>
            <person name="Hibbett D.S."/>
            <person name="Martin F."/>
        </authorList>
    </citation>
    <scope>NUCLEOTIDE SEQUENCE</scope>
    <source>
        <strain evidence="2 4">MAFF 305830</strain>
    </source>
</reference>
<dbReference type="OrthoDB" id="3133273at2759"/>
<evidence type="ECO:0000313" key="3">
    <source>
        <dbReference type="EMBL" id="KIM27946.1"/>
    </source>
</evidence>
<protein>
    <submittedName>
        <fullName evidence="2">Uncharacterized protein</fullName>
    </submittedName>
</protein>